<gene>
    <name evidence="9" type="ORF">TPC1_14205</name>
</gene>
<keyword evidence="5" id="KW-0458">Lysosome</keyword>
<protein>
    <recommendedName>
        <fullName evidence="6">palmitoyl-CoA hydrolase</fullName>
        <ecNumber evidence="6">3.1.2.2</ecNumber>
    </recommendedName>
</protein>
<evidence type="ECO:0000256" key="7">
    <source>
        <dbReference type="ARBA" id="ARBA00093223"/>
    </source>
</evidence>
<keyword evidence="4" id="KW-0325">Glycoprotein</keyword>
<dbReference type="EMBL" id="GDID01003107">
    <property type="protein sequence ID" value="JAP93499.1"/>
    <property type="molecule type" value="Transcribed_RNA"/>
</dbReference>
<reference evidence="9" key="1">
    <citation type="submission" date="2015-07" db="EMBL/GenBank/DDBJ databases">
        <title>Adaptation to a free-living lifestyle via gene acquisitions in the diplomonad Trepomonas sp. PC1.</title>
        <authorList>
            <person name="Xu F."/>
            <person name="Jerlstrom-Hultqvist J."/>
            <person name="Kolisko M."/>
            <person name="Simpson A.G.B."/>
            <person name="Roger A.J."/>
            <person name="Svard S.G."/>
            <person name="Andersson J.O."/>
        </authorList>
    </citation>
    <scope>NUCLEOTIDE SEQUENCE</scope>
    <source>
        <strain evidence="9">PC1</strain>
    </source>
</reference>
<comment type="catalytic activity">
    <reaction evidence="7">
        <text>S-hexadecanoyl-N-acetylcysteamine + H2O = N-acetylcysteamine + hexadecanoate + H(+)</text>
        <dbReference type="Rhea" id="RHEA:84099"/>
        <dbReference type="ChEBI" id="CHEBI:7896"/>
        <dbReference type="ChEBI" id="CHEBI:15377"/>
        <dbReference type="ChEBI" id="CHEBI:15378"/>
        <dbReference type="ChEBI" id="CHEBI:74410"/>
        <dbReference type="ChEBI" id="CHEBI:233601"/>
    </reaction>
</comment>
<dbReference type="SUPFAM" id="SSF53474">
    <property type="entry name" value="alpha/beta-Hydrolases"/>
    <property type="match status" value="1"/>
</dbReference>
<name>A0A146KDV3_9EUKA</name>
<evidence type="ECO:0000256" key="6">
    <source>
        <dbReference type="ARBA" id="ARBA00038848"/>
    </source>
</evidence>
<dbReference type="AlphaFoldDB" id="A0A146KDV3"/>
<evidence type="ECO:0000313" key="9">
    <source>
        <dbReference type="EMBL" id="JAP93499.1"/>
    </source>
</evidence>
<comment type="function">
    <text evidence="8">Catalyzes the cleavage of thioester bonds from S-palmitoyl-CoA or S-palmitoyl-N-acetylcysteamine (unbranched structures) but does not have activity against palmitoylcysteine or palmitoylated proteins, branched structures or bulky head groups. Conversely, hydrolyzes both long and short chain fatty acyl-CoA substrate.</text>
</comment>
<dbReference type="PANTHER" id="PTHR11247">
    <property type="entry name" value="PALMITOYL-PROTEIN THIOESTERASE/DOLICHYLDIPHOSPHATASE 1"/>
    <property type="match status" value="1"/>
</dbReference>
<feature type="non-terminal residue" evidence="9">
    <location>
        <position position="1"/>
    </location>
</feature>
<dbReference type="GO" id="GO:0016790">
    <property type="term" value="F:thiolester hydrolase activity"/>
    <property type="evidence" value="ECO:0007669"/>
    <property type="project" value="TreeGrafter"/>
</dbReference>
<evidence type="ECO:0000256" key="2">
    <source>
        <dbReference type="ARBA" id="ARBA00022729"/>
    </source>
</evidence>
<sequence>IALSTYPIVIMHGILNSKRNMRFAEASLHEMYPDAYILNMEIGNGIFDSFLMTLNDQLEEFSNKIKNDKRLENGFVALCHSQGSILCRGYLQKYNNPPMKRLVTTAGIHAGFYCGNASACPNIGSWTTPYMDRIDEFMYGKGQYMLSAAGFWRSPYKLEQYKETSLYLADLNNEVKINFTYIERIKSLELFVMVGAVKDDIIRPWDTSLFNYYKPGSEFEMELMKDREVYTKLGLDYLDQQKKLIQIINNEFDHHDFWQENGQSWLMDNVYIYLQE</sequence>
<organism evidence="9">
    <name type="scientific">Trepomonas sp. PC1</name>
    <dbReference type="NCBI Taxonomy" id="1076344"/>
    <lineage>
        <taxon>Eukaryota</taxon>
        <taxon>Metamonada</taxon>
        <taxon>Diplomonadida</taxon>
        <taxon>Hexamitidae</taxon>
        <taxon>Hexamitinae</taxon>
        <taxon>Trepomonas</taxon>
    </lineage>
</organism>
<keyword evidence="3" id="KW-0378">Hydrolase</keyword>
<evidence type="ECO:0000256" key="5">
    <source>
        <dbReference type="ARBA" id="ARBA00023228"/>
    </source>
</evidence>
<dbReference type="EC" id="3.1.2.2" evidence="6"/>
<evidence type="ECO:0000256" key="4">
    <source>
        <dbReference type="ARBA" id="ARBA00023180"/>
    </source>
</evidence>
<dbReference type="InterPro" id="IPR029058">
    <property type="entry name" value="AB_hydrolase_fold"/>
</dbReference>
<keyword evidence="2" id="KW-0732">Signal</keyword>
<dbReference type="Pfam" id="PF02089">
    <property type="entry name" value="Palm_thioest"/>
    <property type="match status" value="1"/>
</dbReference>
<dbReference type="GO" id="GO:0005764">
    <property type="term" value="C:lysosome"/>
    <property type="evidence" value="ECO:0007669"/>
    <property type="project" value="UniProtKB-SubCell"/>
</dbReference>
<dbReference type="Gene3D" id="3.40.50.1820">
    <property type="entry name" value="alpha/beta hydrolase"/>
    <property type="match status" value="1"/>
</dbReference>
<comment type="subcellular location">
    <subcellularLocation>
        <location evidence="1">Lysosome</location>
    </subcellularLocation>
</comment>
<evidence type="ECO:0000256" key="1">
    <source>
        <dbReference type="ARBA" id="ARBA00004371"/>
    </source>
</evidence>
<dbReference type="PANTHER" id="PTHR11247:SF27">
    <property type="entry name" value="LYSOSOMAL THIOESTERASE PPT2"/>
    <property type="match status" value="1"/>
</dbReference>
<evidence type="ECO:0000256" key="8">
    <source>
        <dbReference type="ARBA" id="ARBA00093353"/>
    </source>
</evidence>
<evidence type="ECO:0000256" key="3">
    <source>
        <dbReference type="ARBA" id="ARBA00022801"/>
    </source>
</evidence>
<proteinExistence type="predicted"/>
<accession>A0A146KDV3</accession>